<dbReference type="EMBL" id="OX597828">
    <property type="protein sequence ID" value="CAI9733802.1"/>
    <property type="molecule type" value="Genomic_DNA"/>
</dbReference>
<dbReference type="Proteomes" id="UP001162480">
    <property type="component" value="Chromosome 15"/>
</dbReference>
<proteinExistence type="predicted"/>
<feature type="chain" id="PRO_5041406512" evidence="1">
    <location>
        <begin position="22"/>
        <end position="284"/>
    </location>
</feature>
<protein>
    <submittedName>
        <fullName evidence="2">Uncharacterized protein</fullName>
    </submittedName>
</protein>
<name>A0AA36BI22_OCTVU</name>
<reference evidence="2" key="1">
    <citation type="submission" date="2023-08" db="EMBL/GenBank/DDBJ databases">
        <authorList>
            <person name="Alioto T."/>
            <person name="Alioto T."/>
            <person name="Gomez Garrido J."/>
        </authorList>
    </citation>
    <scope>NUCLEOTIDE SEQUENCE</scope>
</reference>
<evidence type="ECO:0000313" key="2">
    <source>
        <dbReference type="EMBL" id="CAI9733802.1"/>
    </source>
</evidence>
<gene>
    <name evidence="2" type="ORF">OCTVUL_1B000849</name>
</gene>
<accession>A0AA36BI22</accession>
<keyword evidence="1" id="KW-0732">Signal</keyword>
<keyword evidence="3" id="KW-1185">Reference proteome</keyword>
<sequence length="284" mass="32946">MPIIYIIFGLIIHCVPYTSSAKETDKELMLMKYRSRKHAWENFFMSWERCSDIEEFEQKLAYSHMIIMDAMEKVWDEPYIKRTLLFPIYHFKQYEKKTFRNAIECFLVTFDDPFAIPKDTSEDKKSNRTELSSRSKRAIPALGTLAIKGLSEIFIGFLGNIASEGLTGFLGVGDNKDDSSSATELPDVKDWKDMKVTEDKITVVLLGDRRFLRSFKFVIEDFQQYKLKCLDNNKRMTTEEHKFCGIKSHDESDPPESGAIAKIPPTFSFTALVIYTLFLVCTFY</sequence>
<dbReference type="AlphaFoldDB" id="A0AA36BI22"/>
<feature type="signal peptide" evidence="1">
    <location>
        <begin position="1"/>
        <end position="21"/>
    </location>
</feature>
<evidence type="ECO:0000313" key="3">
    <source>
        <dbReference type="Proteomes" id="UP001162480"/>
    </source>
</evidence>
<organism evidence="2 3">
    <name type="scientific">Octopus vulgaris</name>
    <name type="common">Common octopus</name>
    <dbReference type="NCBI Taxonomy" id="6645"/>
    <lineage>
        <taxon>Eukaryota</taxon>
        <taxon>Metazoa</taxon>
        <taxon>Spiralia</taxon>
        <taxon>Lophotrochozoa</taxon>
        <taxon>Mollusca</taxon>
        <taxon>Cephalopoda</taxon>
        <taxon>Coleoidea</taxon>
        <taxon>Octopodiformes</taxon>
        <taxon>Octopoda</taxon>
        <taxon>Incirrata</taxon>
        <taxon>Octopodidae</taxon>
        <taxon>Octopus</taxon>
    </lineage>
</organism>
<evidence type="ECO:0000256" key="1">
    <source>
        <dbReference type="SAM" id="SignalP"/>
    </source>
</evidence>